<reference evidence="16 17" key="1">
    <citation type="submission" date="2018-09" db="EMBL/GenBank/DDBJ databases">
        <title>Sphingomonas peninsula sp. nov., isolated from fildes peninsula, Antarctic soil.</title>
        <authorList>
            <person name="Yingchao G."/>
        </authorList>
    </citation>
    <scope>NUCLEOTIDE SEQUENCE [LARGE SCALE GENOMIC DNA]</scope>
    <source>
        <strain evidence="16 17">YZ-8</strain>
        <plasmid evidence="16 17">unnamed1</plasmid>
    </source>
</reference>
<dbReference type="Proteomes" id="UP000276254">
    <property type="component" value="Plasmid unnamed1"/>
</dbReference>
<evidence type="ECO:0000256" key="2">
    <source>
        <dbReference type="ARBA" id="ARBA00022448"/>
    </source>
</evidence>
<evidence type="ECO:0000256" key="4">
    <source>
        <dbReference type="ARBA" id="ARBA00022496"/>
    </source>
</evidence>
<keyword evidence="16" id="KW-0614">Plasmid</keyword>
<evidence type="ECO:0000256" key="6">
    <source>
        <dbReference type="ARBA" id="ARBA00023004"/>
    </source>
</evidence>
<keyword evidence="16" id="KW-0675">Receptor</keyword>
<dbReference type="InterPro" id="IPR039426">
    <property type="entry name" value="TonB-dep_rcpt-like"/>
</dbReference>
<keyword evidence="9 11" id="KW-0472">Membrane</keyword>
<feature type="signal peptide" evidence="13">
    <location>
        <begin position="1"/>
        <end position="26"/>
    </location>
</feature>
<keyword evidence="17" id="KW-1185">Reference proteome</keyword>
<organism evidence="16 17">
    <name type="scientific">Sphingomonas paeninsulae</name>
    <dbReference type="NCBI Taxonomy" id="2319844"/>
    <lineage>
        <taxon>Bacteria</taxon>
        <taxon>Pseudomonadati</taxon>
        <taxon>Pseudomonadota</taxon>
        <taxon>Alphaproteobacteria</taxon>
        <taxon>Sphingomonadales</taxon>
        <taxon>Sphingomonadaceae</taxon>
        <taxon>Sphingomonas</taxon>
    </lineage>
</organism>
<keyword evidence="5 11" id="KW-0812">Transmembrane</keyword>
<feature type="domain" description="TonB-dependent receptor plug" evidence="15">
    <location>
        <begin position="59"/>
        <end position="166"/>
    </location>
</feature>
<dbReference type="PANTHER" id="PTHR32552">
    <property type="entry name" value="FERRICHROME IRON RECEPTOR-RELATED"/>
    <property type="match status" value="1"/>
</dbReference>
<evidence type="ECO:0000313" key="16">
    <source>
        <dbReference type="EMBL" id="AYJ85097.1"/>
    </source>
</evidence>
<evidence type="ECO:0000313" key="17">
    <source>
        <dbReference type="Proteomes" id="UP000276254"/>
    </source>
</evidence>
<keyword evidence="3 11" id="KW-1134">Transmembrane beta strand</keyword>
<feature type="domain" description="TonB-dependent receptor-like beta-barrel" evidence="14">
    <location>
        <begin position="252"/>
        <end position="697"/>
    </location>
</feature>
<comment type="similarity">
    <text evidence="11 12">Belongs to the TonB-dependent receptor family.</text>
</comment>
<dbReference type="AlphaFoldDB" id="A0A494T6Y7"/>
<dbReference type="Pfam" id="PF00593">
    <property type="entry name" value="TonB_dep_Rec_b-barrel"/>
    <property type="match status" value="1"/>
</dbReference>
<keyword evidence="2 11" id="KW-0813">Transport</keyword>
<evidence type="ECO:0000259" key="14">
    <source>
        <dbReference type="Pfam" id="PF00593"/>
    </source>
</evidence>
<dbReference type="PROSITE" id="PS52016">
    <property type="entry name" value="TONB_DEPENDENT_REC_3"/>
    <property type="match status" value="1"/>
</dbReference>
<dbReference type="GO" id="GO:0009279">
    <property type="term" value="C:cell outer membrane"/>
    <property type="evidence" value="ECO:0007669"/>
    <property type="project" value="UniProtKB-SubCell"/>
</dbReference>
<dbReference type="KEGG" id="spha:D3Y57_03415"/>
<evidence type="ECO:0000259" key="15">
    <source>
        <dbReference type="Pfam" id="PF07715"/>
    </source>
</evidence>
<evidence type="ECO:0000256" key="1">
    <source>
        <dbReference type="ARBA" id="ARBA00004571"/>
    </source>
</evidence>
<geneLocation type="plasmid" evidence="16">
    <name>unnamed1</name>
</geneLocation>
<name>A0A494T6Y7_SPHPE</name>
<evidence type="ECO:0000256" key="3">
    <source>
        <dbReference type="ARBA" id="ARBA00022452"/>
    </source>
</evidence>
<evidence type="ECO:0000256" key="12">
    <source>
        <dbReference type="RuleBase" id="RU003357"/>
    </source>
</evidence>
<dbReference type="PANTHER" id="PTHR32552:SF81">
    <property type="entry name" value="TONB-DEPENDENT OUTER MEMBRANE RECEPTOR"/>
    <property type="match status" value="1"/>
</dbReference>
<dbReference type="SUPFAM" id="SSF56935">
    <property type="entry name" value="Porins"/>
    <property type="match status" value="1"/>
</dbReference>
<keyword evidence="13" id="KW-0732">Signal</keyword>
<evidence type="ECO:0000256" key="5">
    <source>
        <dbReference type="ARBA" id="ARBA00022692"/>
    </source>
</evidence>
<dbReference type="Gene3D" id="2.40.170.20">
    <property type="entry name" value="TonB-dependent receptor, beta-barrel domain"/>
    <property type="match status" value="1"/>
</dbReference>
<accession>A0A494T6Y7</accession>
<protein>
    <submittedName>
        <fullName evidence="16">TonB-dependent receptor</fullName>
    </submittedName>
</protein>
<sequence>MTFKLSLFSCVSSIAVICLGSAPAFGQSAAPSAPEQTAAADEPQNADIIVTGLRRSATAQDTAAAINVLSAEQLEKTGVQGTSTLQFQTPGLLVSQDLGLQTQVYIRGIGSNLQGIATSNSVSTYLDGVYLPNTTQTNQSFNDIERIEVLKGPQATLYGRNATGGAINIVTQEPTAEMSGRADLSYGNYKDVNARGSISGPVIPDLLSVRVSAQYENRDGYYTNLYTGNRIANLQIAGARVALKFTPSSNLDILLRTDYTYTESGDFLKLRPSTSIYYAGNPQYYSNDPRSVYYDIEPQQPSRDFGVSATIRWSTPLGKFTSITSNRDYKVGPIFYDADQVPKPGTYFPNGVGAIGSIVKSNSIYHETYLSTDEKRPLSAIIGGTYFHEDAEEFKRQLGPSLAVPNAFTDRYAKSEAFSGYIDAKLKLGEFSIVGGVRYTKETKTYDFRRIDPAQASTFNSRSDSKWSPRVGVEFRPTPDLLVYATATSGFKSGGFNTDVPTNSFGPESIWSYEGGFKATLFDQRVRFNASGFYYDYKDIQVLQYLTVDGVISPIITNAGTAKLYGTDVTLDVRAARNFTVGGGLSYLHSAFGSALFCDPLRGSCTNANPALRPFYNVEGNRLTRAPKISATVNADYKIELDSGDISLHGDGSYRSRTYYTVFQNPIYSASGFWLFGANVRYSSHAGWFVEAYGQNLTNKLAITQIINSSPLRNPSTGVIIAGTPAEFDRYSPPRTFGVRVGVKF</sequence>
<evidence type="ECO:0000256" key="13">
    <source>
        <dbReference type="SAM" id="SignalP"/>
    </source>
</evidence>
<evidence type="ECO:0000256" key="10">
    <source>
        <dbReference type="ARBA" id="ARBA00023237"/>
    </source>
</evidence>
<keyword evidence="10 11" id="KW-0998">Cell outer membrane</keyword>
<dbReference type="EMBL" id="CP032828">
    <property type="protein sequence ID" value="AYJ85097.1"/>
    <property type="molecule type" value="Genomic_DNA"/>
</dbReference>
<dbReference type="CDD" id="cd01347">
    <property type="entry name" value="ligand_gated_channel"/>
    <property type="match status" value="1"/>
</dbReference>
<gene>
    <name evidence="16" type="ORF">D3Y57_03415</name>
</gene>
<evidence type="ECO:0000256" key="9">
    <source>
        <dbReference type="ARBA" id="ARBA00023136"/>
    </source>
</evidence>
<dbReference type="InterPro" id="IPR036942">
    <property type="entry name" value="Beta-barrel_TonB_sf"/>
</dbReference>
<comment type="subcellular location">
    <subcellularLocation>
        <location evidence="1 11">Cell outer membrane</location>
        <topology evidence="1 11">Multi-pass membrane protein</topology>
    </subcellularLocation>
</comment>
<dbReference type="RefSeq" id="WP_121151347.1">
    <property type="nucleotide sequence ID" value="NZ_CP032828.1"/>
</dbReference>
<keyword evidence="8 12" id="KW-0798">TonB box</keyword>
<feature type="chain" id="PRO_5019863911" evidence="13">
    <location>
        <begin position="27"/>
        <end position="745"/>
    </location>
</feature>
<dbReference type="InterPro" id="IPR000531">
    <property type="entry name" value="Beta-barrel_TonB"/>
</dbReference>
<keyword evidence="7" id="KW-0406">Ion transport</keyword>
<evidence type="ECO:0000256" key="11">
    <source>
        <dbReference type="PROSITE-ProRule" id="PRU01360"/>
    </source>
</evidence>
<dbReference type="Pfam" id="PF07715">
    <property type="entry name" value="Plug"/>
    <property type="match status" value="1"/>
</dbReference>
<keyword evidence="6" id="KW-0408">Iron</keyword>
<evidence type="ECO:0000256" key="8">
    <source>
        <dbReference type="ARBA" id="ARBA00023077"/>
    </source>
</evidence>
<dbReference type="OrthoDB" id="7208812at2"/>
<dbReference type="GO" id="GO:0006826">
    <property type="term" value="P:iron ion transport"/>
    <property type="evidence" value="ECO:0007669"/>
    <property type="project" value="UniProtKB-KW"/>
</dbReference>
<proteinExistence type="inferred from homology"/>
<evidence type="ECO:0000256" key="7">
    <source>
        <dbReference type="ARBA" id="ARBA00023065"/>
    </source>
</evidence>
<keyword evidence="4" id="KW-0410">Iron transport</keyword>
<dbReference type="InterPro" id="IPR012910">
    <property type="entry name" value="Plug_dom"/>
</dbReference>